<dbReference type="Proteomes" id="UP000800094">
    <property type="component" value="Unassembled WGS sequence"/>
</dbReference>
<dbReference type="RefSeq" id="XP_033675829.1">
    <property type="nucleotide sequence ID" value="XM_033820516.1"/>
</dbReference>
<keyword evidence="1" id="KW-0732">Signal</keyword>
<evidence type="ECO:0000256" key="1">
    <source>
        <dbReference type="SAM" id="SignalP"/>
    </source>
</evidence>
<feature type="chain" id="PRO_5025446980" description="IgE-binding protein" evidence="1">
    <location>
        <begin position="17"/>
        <end position="177"/>
    </location>
</feature>
<dbReference type="EMBL" id="ML987215">
    <property type="protein sequence ID" value="KAF2240825.1"/>
    <property type="molecule type" value="Genomic_DNA"/>
</dbReference>
<dbReference type="PANTHER" id="PTHR42047:SF1">
    <property type="entry name" value="PROTEIN, PUTATIVE (AFU_ORTHOLOGUE AFUA_6G03560)-RELATED"/>
    <property type="match status" value="1"/>
</dbReference>
<protein>
    <recommendedName>
        <fullName evidence="4">IgE-binding protein</fullName>
    </recommendedName>
</protein>
<dbReference type="AlphaFoldDB" id="A0A6A6HRP4"/>
<feature type="signal peptide" evidence="1">
    <location>
        <begin position="1"/>
        <end position="16"/>
    </location>
</feature>
<reference evidence="2" key="1">
    <citation type="journal article" date="2020" name="Stud. Mycol.">
        <title>101 Dothideomycetes genomes: a test case for predicting lifestyles and emergence of pathogens.</title>
        <authorList>
            <person name="Haridas S."/>
            <person name="Albert R."/>
            <person name="Binder M."/>
            <person name="Bloem J."/>
            <person name="Labutti K."/>
            <person name="Salamov A."/>
            <person name="Andreopoulos B."/>
            <person name="Baker S."/>
            <person name="Barry K."/>
            <person name="Bills G."/>
            <person name="Bluhm B."/>
            <person name="Cannon C."/>
            <person name="Castanera R."/>
            <person name="Culley D."/>
            <person name="Daum C."/>
            <person name="Ezra D."/>
            <person name="Gonzalez J."/>
            <person name="Henrissat B."/>
            <person name="Kuo A."/>
            <person name="Liang C."/>
            <person name="Lipzen A."/>
            <person name="Lutzoni F."/>
            <person name="Magnuson J."/>
            <person name="Mondo S."/>
            <person name="Nolan M."/>
            <person name="Ohm R."/>
            <person name="Pangilinan J."/>
            <person name="Park H.-J."/>
            <person name="Ramirez L."/>
            <person name="Alfaro M."/>
            <person name="Sun H."/>
            <person name="Tritt A."/>
            <person name="Yoshinaga Y."/>
            <person name="Zwiers L.-H."/>
            <person name="Turgeon B."/>
            <person name="Goodwin S."/>
            <person name="Spatafora J."/>
            <person name="Crous P."/>
            <person name="Grigoriev I."/>
        </authorList>
    </citation>
    <scope>NUCLEOTIDE SEQUENCE</scope>
    <source>
        <strain evidence="2">CBS 122368</strain>
    </source>
</reference>
<evidence type="ECO:0000313" key="2">
    <source>
        <dbReference type="EMBL" id="KAF2240825.1"/>
    </source>
</evidence>
<accession>A0A6A6HRP4</accession>
<name>A0A6A6HRP4_9PLEO</name>
<keyword evidence="3" id="KW-1185">Reference proteome</keyword>
<dbReference type="InterPro" id="IPR052820">
    <property type="entry name" value="PhiA_domain"/>
</dbReference>
<dbReference type="OrthoDB" id="5430620at2759"/>
<gene>
    <name evidence="2" type="ORF">BU26DRAFT_191417</name>
</gene>
<organism evidence="2 3">
    <name type="scientific">Trematosphaeria pertusa</name>
    <dbReference type="NCBI Taxonomy" id="390896"/>
    <lineage>
        <taxon>Eukaryota</taxon>
        <taxon>Fungi</taxon>
        <taxon>Dikarya</taxon>
        <taxon>Ascomycota</taxon>
        <taxon>Pezizomycotina</taxon>
        <taxon>Dothideomycetes</taxon>
        <taxon>Pleosporomycetidae</taxon>
        <taxon>Pleosporales</taxon>
        <taxon>Massarineae</taxon>
        <taxon>Trematosphaeriaceae</taxon>
        <taxon>Trematosphaeria</taxon>
    </lineage>
</organism>
<dbReference type="GeneID" id="54573846"/>
<sequence length="177" mass="18328">MKTVAAFSTLIASTLAQGYFGVMSARSASPVHLLPLNAIGGKFFLGGSPSSYCPPQVGDVCNEYPGNSTVLAGGDGTLSLAVIVPGGQRVYIAPDATMSYTVPHSAYIPEGSVVDGWSKTEGESFGHLTFDGGLVACPVEGKPWQVYGQRPNVTLSPECLGFSALTVNSTTAGAWEY</sequence>
<dbReference type="PANTHER" id="PTHR42047">
    <property type="entry name" value="PROTEIN, PUTATIVE (AFU_ORTHOLOGUE AFUA_6G03560)-RELATED"/>
    <property type="match status" value="1"/>
</dbReference>
<evidence type="ECO:0000313" key="3">
    <source>
        <dbReference type="Proteomes" id="UP000800094"/>
    </source>
</evidence>
<evidence type="ECO:0008006" key="4">
    <source>
        <dbReference type="Google" id="ProtNLM"/>
    </source>
</evidence>
<proteinExistence type="predicted"/>